<dbReference type="GO" id="GO:0016020">
    <property type="term" value="C:membrane"/>
    <property type="evidence" value="ECO:0007669"/>
    <property type="project" value="UniProtKB-SubCell"/>
</dbReference>
<reference evidence="9 10" key="1">
    <citation type="submission" date="2019-07" db="EMBL/GenBank/DDBJ databases">
        <title>Genomes of Cafeteria roenbergensis.</title>
        <authorList>
            <person name="Fischer M.G."/>
            <person name="Hackl T."/>
            <person name="Roman M."/>
        </authorList>
    </citation>
    <scope>NUCLEOTIDE SEQUENCE [LARGE SCALE GENOMIC DNA]</scope>
    <source>
        <strain evidence="9 10">Cflag</strain>
    </source>
</reference>
<comment type="subcellular location">
    <subcellularLocation>
        <location evidence="1">Membrane</location>
        <topology evidence="1">Multi-pass membrane protein</topology>
    </subcellularLocation>
</comment>
<name>A0A5A8D9D4_CAFRO</name>
<sequence length="355" mass="39037">MGAVGSGPVSGVRRALEKLDAFPKFTKDFREQTTAGAVVSIVTLLVMLWLIVCETAWWLNVEVRETMEVNHHRNEQLKISFDISFPSVPCSMATSCWREKTRAMKEGRETLTEESARRSGKDCGSCYGAGSPGQCCSTCDEVKELYRQKGWSFDAGTVQQCKEEGVTGDAEGDSKDGCNVYGFVMVPAVAGQLHFAPASEIGALHDRIFDLRGWTHSRWNSTHQINKLSFGPFFAGRTNPLDGVARSSAEQGMIWNYYVKVVPTDFSPLGGTPVQSHQYSVTDHSRVLGPSSRSLPGVHFSYDVSPIKVRIAEERHSFGHFLVGLSAIIGGVYTIAQLLDGAIYSAFRRRIGLPN</sequence>
<dbReference type="GO" id="GO:0030134">
    <property type="term" value="C:COPII-coated ER to Golgi transport vesicle"/>
    <property type="evidence" value="ECO:0007669"/>
    <property type="project" value="TreeGrafter"/>
</dbReference>
<protein>
    <recommendedName>
        <fullName evidence="11">Endoplasmic reticulum vesicle transporter C-terminal domain-containing protein</fullName>
    </recommendedName>
</protein>
<comment type="similarity">
    <text evidence="2">Belongs to the ERGIC family.</text>
</comment>
<dbReference type="InterPro" id="IPR045888">
    <property type="entry name" value="Erv"/>
</dbReference>
<evidence type="ECO:0000313" key="9">
    <source>
        <dbReference type="EMBL" id="KAA0162143.1"/>
    </source>
</evidence>
<organism evidence="9 10">
    <name type="scientific">Cafeteria roenbergensis</name>
    <name type="common">Marine flagellate</name>
    <dbReference type="NCBI Taxonomy" id="33653"/>
    <lineage>
        <taxon>Eukaryota</taxon>
        <taxon>Sar</taxon>
        <taxon>Stramenopiles</taxon>
        <taxon>Bigyra</taxon>
        <taxon>Opalozoa</taxon>
        <taxon>Bicosoecida</taxon>
        <taxon>Cafeteriaceae</taxon>
        <taxon>Cafeteria</taxon>
    </lineage>
</organism>
<dbReference type="InterPro" id="IPR012936">
    <property type="entry name" value="Erv_C"/>
</dbReference>
<dbReference type="EMBL" id="VLTM01000029">
    <property type="protein sequence ID" value="KAA0162143.1"/>
    <property type="molecule type" value="Genomic_DNA"/>
</dbReference>
<dbReference type="AlphaFoldDB" id="A0A5A8D9D4"/>
<keyword evidence="4 6" id="KW-1133">Transmembrane helix</keyword>
<dbReference type="PANTHER" id="PTHR10984:SF25">
    <property type="entry name" value="ENDOPLASMIC RETICULUM-GOLGI INTERMEDIATE COMPARTMENT PROTEIN 3"/>
    <property type="match status" value="1"/>
</dbReference>
<evidence type="ECO:0000256" key="1">
    <source>
        <dbReference type="ARBA" id="ARBA00004141"/>
    </source>
</evidence>
<dbReference type="GO" id="GO:0005783">
    <property type="term" value="C:endoplasmic reticulum"/>
    <property type="evidence" value="ECO:0007669"/>
    <property type="project" value="TreeGrafter"/>
</dbReference>
<evidence type="ECO:0000256" key="6">
    <source>
        <dbReference type="SAM" id="Phobius"/>
    </source>
</evidence>
<dbReference type="InterPro" id="IPR039542">
    <property type="entry name" value="Erv_N"/>
</dbReference>
<keyword evidence="3 6" id="KW-0812">Transmembrane</keyword>
<evidence type="ECO:0000256" key="2">
    <source>
        <dbReference type="ARBA" id="ARBA00005648"/>
    </source>
</evidence>
<evidence type="ECO:0000256" key="4">
    <source>
        <dbReference type="ARBA" id="ARBA00022989"/>
    </source>
</evidence>
<evidence type="ECO:0000259" key="7">
    <source>
        <dbReference type="Pfam" id="PF07970"/>
    </source>
</evidence>
<proteinExistence type="inferred from homology"/>
<dbReference type="Proteomes" id="UP000325113">
    <property type="component" value="Unassembled WGS sequence"/>
</dbReference>
<evidence type="ECO:0000313" key="10">
    <source>
        <dbReference type="Proteomes" id="UP000325113"/>
    </source>
</evidence>
<evidence type="ECO:0000259" key="8">
    <source>
        <dbReference type="Pfam" id="PF13850"/>
    </source>
</evidence>
<feature type="domain" description="Endoplasmic reticulum vesicle transporter C-terminal" evidence="7">
    <location>
        <begin position="126"/>
        <end position="340"/>
    </location>
</feature>
<evidence type="ECO:0000256" key="5">
    <source>
        <dbReference type="ARBA" id="ARBA00023136"/>
    </source>
</evidence>
<feature type="domain" description="Endoplasmic reticulum vesicle transporter N-terminal" evidence="8">
    <location>
        <begin position="16"/>
        <end position="94"/>
    </location>
</feature>
<comment type="caution">
    <text evidence="9">The sequence shown here is derived from an EMBL/GenBank/DDBJ whole genome shotgun (WGS) entry which is preliminary data.</text>
</comment>
<evidence type="ECO:0008006" key="11">
    <source>
        <dbReference type="Google" id="ProtNLM"/>
    </source>
</evidence>
<dbReference type="PANTHER" id="PTHR10984">
    <property type="entry name" value="ENDOPLASMIC RETICULUM-GOLGI INTERMEDIATE COMPARTMENT PROTEIN"/>
    <property type="match status" value="1"/>
</dbReference>
<gene>
    <name evidence="9" type="ORF">FNF31_03378</name>
</gene>
<dbReference type="Pfam" id="PF13850">
    <property type="entry name" value="ERGIC_N"/>
    <property type="match status" value="1"/>
</dbReference>
<evidence type="ECO:0000256" key="3">
    <source>
        <dbReference type="ARBA" id="ARBA00022692"/>
    </source>
</evidence>
<keyword evidence="5 6" id="KW-0472">Membrane</keyword>
<accession>A0A5A8D9D4</accession>
<dbReference type="Pfam" id="PF07970">
    <property type="entry name" value="COPIIcoated_ERV"/>
    <property type="match status" value="1"/>
</dbReference>
<feature type="transmembrane region" description="Helical" evidence="6">
    <location>
        <begin position="318"/>
        <end position="339"/>
    </location>
</feature>
<feature type="transmembrane region" description="Helical" evidence="6">
    <location>
        <begin position="34"/>
        <end position="59"/>
    </location>
</feature>